<name>A0A2K8U2W4_9GAMM</name>
<dbReference type="OrthoDB" id="9780777at2"/>
<evidence type="ECO:0000313" key="5">
    <source>
        <dbReference type="Proteomes" id="UP000232638"/>
    </source>
</evidence>
<reference evidence="4 5" key="1">
    <citation type="submission" date="2017-03" db="EMBL/GenBank/DDBJ databases">
        <title>Complete genome sequence of Candidatus 'Thiodictyon syntrophicum' sp. nov. strain Cad16T, a photolithoautotroph purple sulfur bacterium isolated from an alpine meromictic lake.</title>
        <authorList>
            <person name="Luedin S.M."/>
            <person name="Pothier J.F."/>
            <person name="Danza F."/>
            <person name="Storelli N."/>
            <person name="Wittwer M."/>
            <person name="Tonolla M."/>
        </authorList>
    </citation>
    <scope>NUCLEOTIDE SEQUENCE [LARGE SCALE GENOMIC DNA]</scope>
    <source>
        <strain evidence="4 5">Cad16T</strain>
    </source>
</reference>
<dbReference type="PANTHER" id="PTHR34847">
    <property type="entry name" value="NODULATION PROTEIN U"/>
    <property type="match status" value="1"/>
</dbReference>
<feature type="domain" description="Carbamoyltransferase" evidence="2">
    <location>
        <begin position="3"/>
        <end position="351"/>
    </location>
</feature>
<evidence type="ECO:0000313" key="4">
    <source>
        <dbReference type="EMBL" id="AUB79924.1"/>
    </source>
</evidence>
<dbReference type="EMBL" id="CP020370">
    <property type="protein sequence ID" value="AUB79924.1"/>
    <property type="molecule type" value="Genomic_DNA"/>
</dbReference>
<dbReference type="AlphaFoldDB" id="A0A2K8U2W4"/>
<evidence type="ECO:0000259" key="3">
    <source>
        <dbReference type="Pfam" id="PF16861"/>
    </source>
</evidence>
<keyword evidence="5" id="KW-1185">Reference proteome</keyword>
<proteinExistence type="inferred from homology"/>
<dbReference type="Gene3D" id="3.90.870.20">
    <property type="entry name" value="Carbamoyltransferase, C-terminal domain"/>
    <property type="match status" value="1"/>
</dbReference>
<comment type="similarity">
    <text evidence="1">Belongs to the NodU/CmcH family.</text>
</comment>
<dbReference type="Gene3D" id="3.30.420.40">
    <property type="match status" value="2"/>
</dbReference>
<feature type="domain" description="Carbamoyltransferase C-terminal" evidence="3">
    <location>
        <begin position="412"/>
        <end position="579"/>
    </location>
</feature>
<accession>A0A2K8U2W4</accession>
<dbReference type="PANTHER" id="PTHR34847:SF1">
    <property type="entry name" value="NODULATION PROTEIN U"/>
    <property type="match status" value="1"/>
</dbReference>
<organism evidence="4 5">
    <name type="scientific">Candidatus Thiodictyon syntrophicum</name>
    <dbReference type="NCBI Taxonomy" id="1166950"/>
    <lineage>
        <taxon>Bacteria</taxon>
        <taxon>Pseudomonadati</taxon>
        <taxon>Pseudomonadota</taxon>
        <taxon>Gammaproteobacteria</taxon>
        <taxon>Chromatiales</taxon>
        <taxon>Chromatiaceae</taxon>
        <taxon>Thiodictyon</taxon>
    </lineage>
</organism>
<dbReference type="Pfam" id="PF02543">
    <property type="entry name" value="Carbam_trans_N"/>
    <property type="match status" value="1"/>
</dbReference>
<evidence type="ECO:0000256" key="1">
    <source>
        <dbReference type="ARBA" id="ARBA00006129"/>
    </source>
</evidence>
<protein>
    <submittedName>
        <fullName evidence="4">Carbamoyltransferase</fullName>
    </submittedName>
</protein>
<sequence length="594" mass="65731">MLVLGLNTYHGDAAACLVKAGRIVAAAEEERFRRVKHWVGFPSLAVCYCLSEGGVTLGDLDRIAVNSNPRANLRRKLRFAVRQRPTLALVLDRINNRLRRTSVSEELERTLPGQTCRASIHRIEHHIAHLASAFYASPFTDAMLVSVDGFGDFASAAWGYGDARGIHVESRVLFPHSLGIFYQAMTQFLGFPNYGDEYKVMGLASFGKPRYLREMEEILRLGRDGGFTLNLAYFRHHREKISYQWSGGAPGVGALYSSALAGLLGPPRSPDEALTQRHRDLASSVQAWYEEVFFNLLSDAARRFPRVNLGLSGGCAMNSVANGKIKRRMGFKAVYIPAAAGDAGGALGAALQVAWTSGCRGREGQMDHAYWGPAFSDGEIGDLLGARRMQLQGRGLHVELVAAEEDLCRETARAIAAGLVVGWFQGRMEWGPRALGNRSIVCDPRRGDIKDLLNAKIKRRESFRPFAPSVLREAVGEWFEEDVDVPFMSEVFSIREDKRALIPAVTHVDGSGRVQTVHRQTNPLYYRLIECFRDITGIPMVLNTSFNENEPIVCLPQEALDCFLRTDMDCLVLGRWRVSRRGLQGPACGVADGA</sequence>
<dbReference type="Pfam" id="PF16861">
    <property type="entry name" value="Carbam_trans_C"/>
    <property type="match status" value="1"/>
</dbReference>
<dbReference type="InterPro" id="IPR051338">
    <property type="entry name" value="NodU/CmcH_Carbamoyltrnsfr"/>
</dbReference>
<dbReference type="InterPro" id="IPR031730">
    <property type="entry name" value="Carbam_trans_C"/>
</dbReference>
<dbReference type="KEGG" id="tsy:THSYN_02395"/>
<dbReference type="InterPro" id="IPR003696">
    <property type="entry name" value="Carbtransf_dom"/>
</dbReference>
<dbReference type="SUPFAM" id="SSF53067">
    <property type="entry name" value="Actin-like ATPase domain"/>
    <property type="match status" value="1"/>
</dbReference>
<keyword evidence="4" id="KW-0808">Transferase</keyword>
<dbReference type="GO" id="GO:0016740">
    <property type="term" value="F:transferase activity"/>
    <property type="evidence" value="ECO:0007669"/>
    <property type="project" value="UniProtKB-KW"/>
</dbReference>
<gene>
    <name evidence="4" type="ORF">THSYN_02395</name>
</gene>
<dbReference type="CDD" id="cd24098">
    <property type="entry name" value="ASKHA_NBD_TobZ_N"/>
    <property type="match status" value="1"/>
</dbReference>
<dbReference type="RefSeq" id="WP_100917734.1">
    <property type="nucleotide sequence ID" value="NZ_CP020370.1"/>
</dbReference>
<dbReference type="InterPro" id="IPR043129">
    <property type="entry name" value="ATPase_NBD"/>
</dbReference>
<evidence type="ECO:0000259" key="2">
    <source>
        <dbReference type="Pfam" id="PF02543"/>
    </source>
</evidence>
<dbReference type="Proteomes" id="UP000232638">
    <property type="component" value="Chromosome"/>
</dbReference>
<dbReference type="InterPro" id="IPR038152">
    <property type="entry name" value="Carbam_trans_C_sf"/>
</dbReference>